<feature type="domain" description="C2H2-type" evidence="3">
    <location>
        <begin position="141"/>
        <end position="163"/>
    </location>
</feature>
<gene>
    <name evidence="4" type="ORF">FSB_LOCUS3008</name>
</gene>
<feature type="region of interest" description="Disordered" evidence="2">
    <location>
        <begin position="73"/>
        <end position="138"/>
    </location>
</feature>
<feature type="compositionally biased region" description="Low complexity" evidence="2">
    <location>
        <begin position="202"/>
        <end position="211"/>
    </location>
</feature>
<keyword evidence="1" id="KW-0479">Metal-binding</keyword>
<accession>A0A2N9E826</accession>
<dbReference type="InterPro" id="IPR036236">
    <property type="entry name" value="Znf_C2H2_sf"/>
</dbReference>
<dbReference type="SUPFAM" id="SSF57667">
    <property type="entry name" value="beta-beta-alpha zinc fingers"/>
    <property type="match status" value="1"/>
</dbReference>
<protein>
    <recommendedName>
        <fullName evidence="3">C2H2-type domain-containing protein</fullName>
    </recommendedName>
</protein>
<feature type="region of interest" description="Disordered" evidence="2">
    <location>
        <begin position="202"/>
        <end position="265"/>
    </location>
</feature>
<keyword evidence="1" id="KW-0862">Zinc</keyword>
<evidence type="ECO:0000259" key="3">
    <source>
        <dbReference type="PROSITE" id="PS50157"/>
    </source>
</evidence>
<feature type="compositionally biased region" description="Basic and acidic residues" evidence="2">
    <location>
        <begin position="1"/>
        <end position="19"/>
    </location>
</feature>
<feature type="compositionally biased region" description="Polar residues" evidence="2">
    <location>
        <begin position="33"/>
        <end position="44"/>
    </location>
</feature>
<sequence length="265" mass="27859">MKNHGTEKADDNATPKETENTMWPVIEIGGGSSSVTPSKAQQTHQDVHGDHGRSQDPQAAFVVCGKHFPNKKSLGGHMNMHPERPWSGLYAPQTDQSSASSARNGRTTALASLGGSSSVTPKDQQTQDVHGVHSGSQDPPAACVVCGKQFPNKKSLGGHMSMHPERPWRGLMLHKPVSLASLARTGRTVCSTNCTIGHVIEIGGGSSSITSPRDQQTQDVHGGSQDPPAAYAPETGQSSVSSTRDGGTTALASMQIDLNQPALEE</sequence>
<dbReference type="AlphaFoldDB" id="A0A2N9E826"/>
<feature type="region of interest" description="Disordered" evidence="2">
    <location>
        <begin position="1"/>
        <end position="55"/>
    </location>
</feature>
<evidence type="ECO:0000313" key="4">
    <source>
        <dbReference type="EMBL" id="SPC75126.1"/>
    </source>
</evidence>
<dbReference type="GO" id="GO:0008270">
    <property type="term" value="F:zinc ion binding"/>
    <property type="evidence" value="ECO:0007669"/>
    <property type="project" value="UniProtKB-KW"/>
</dbReference>
<dbReference type="PROSITE" id="PS50157">
    <property type="entry name" value="ZINC_FINGER_C2H2_2"/>
    <property type="match status" value="1"/>
</dbReference>
<feature type="compositionally biased region" description="Polar residues" evidence="2">
    <location>
        <begin position="93"/>
        <end position="128"/>
    </location>
</feature>
<proteinExistence type="predicted"/>
<dbReference type="PROSITE" id="PS00028">
    <property type="entry name" value="ZINC_FINGER_C2H2_1"/>
    <property type="match status" value="1"/>
</dbReference>
<reference evidence="4" key="1">
    <citation type="submission" date="2018-02" db="EMBL/GenBank/DDBJ databases">
        <authorList>
            <person name="Cohen D.B."/>
            <person name="Kent A.D."/>
        </authorList>
    </citation>
    <scope>NUCLEOTIDE SEQUENCE</scope>
</reference>
<dbReference type="SMART" id="SM00355">
    <property type="entry name" value="ZnF_C2H2"/>
    <property type="match status" value="2"/>
</dbReference>
<dbReference type="Pfam" id="PF13912">
    <property type="entry name" value="zf-C2H2_6"/>
    <property type="match status" value="2"/>
</dbReference>
<dbReference type="PANTHER" id="PTHR47591:SF1">
    <property type="entry name" value="ZINC FINGER PROTEIN ZAT2-RELATED"/>
    <property type="match status" value="1"/>
</dbReference>
<feature type="compositionally biased region" description="Basic and acidic residues" evidence="2">
    <location>
        <begin position="45"/>
        <end position="54"/>
    </location>
</feature>
<dbReference type="PANTHER" id="PTHR47591">
    <property type="entry name" value="ZINC FINGER PROTEIN ZAT2-RELATED"/>
    <property type="match status" value="1"/>
</dbReference>
<dbReference type="Gene3D" id="3.30.160.60">
    <property type="entry name" value="Classic Zinc Finger"/>
    <property type="match status" value="1"/>
</dbReference>
<organism evidence="4">
    <name type="scientific">Fagus sylvatica</name>
    <name type="common">Beechnut</name>
    <dbReference type="NCBI Taxonomy" id="28930"/>
    <lineage>
        <taxon>Eukaryota</taxon>
        <taxon>Viridiplantae</taxon>
        <taxon>Streptophyta</taxon>
        <taxon>Embryophyta</taxon>
        <taxon>Tracheophyta</taxon>
        <taxon>Spermatophyta</taxon>
        <taxon>Magnoliopsida</taxon>
        <taxon>eudicotyledons</taxon>
        <taxon>Gunneridae</taxon>
        <taxon>Pentapetalae</taxon>
        <taxon>rosids</taxon>
        <taxon>fabids</taxon>
        <taxon>Fagales</taxon>
        <taxon>Fagaceae</taxon>
        <taxon>Fagus</taxon>
    </lineage>
</organism>
<name>A0A2N9E826_FAGSY</name>
<evidence type="ECO:0000256" key="2">
    <source>
        <dbReference type="SAM" id="MobiDB-lite"/>
    </source>
</evidence>
<evidence type="ECO:0000256" key="1">
    <source>
        <dbReference type="PROSITE-ProRule" id="PRU00042"/>
    </source>
</evidence>
<dbReference type="EMBL" id="OIVN01000146">
    <property type="protein sequence ID" value="SPC75126.1"/>
    <property type="molecule type" value="Genomic_DNA"/>
</dbReference>
<dbReference type="InterPro" id="IPR013087">
    <property type="entry name" value="Znf_C2H2_type"/>
</dbReference>
<keyword evidence="1" id="KW-0863">Zinc-finger</keyword>
<feature type="compositionally biased region" description="Polar residues" evidence="2">
    <location>
        <begin position="235"/>
        <end position="258"/>
    </location>
</feature>